<evidence type="ECO:0000313" key="2">
    <source>
        <dbReference type="Proteomes" id="UP000026962"/>
    </source>
</evidence>
<dbReference type="EnsemblPlants" id="OPUNC01G07350.1">
    <property type="protein sequence ID" value="OPUNC01G07350.1"/>
    <property type="gene ID" value="OPUNC01G07350"/>
</dbReference>
<keyword evidence="2" id="KW-1185">Reference proteome</keyword>
<protein>
    <submittedName>
        <fullName evidence="1">Uncharacterized protein</fullName>
    </submittedName>
</protein>
<dbReference type="Gramene" id="OPUNC01G07350.1">
    <property type="protein sequence ID" value="OPUNC01G07350.1"/>
    <property type="gene ID" value="OPUNC01G07350"/>
</dbReference>
<sequence length="102" mass="10950">MARIRSPRRPSRRPICRSGIGQCKTMVFGDGGCGWGSSRGGIGGLLLSFRRHPGGGARTSCLAFWFTGLGTGQMTPSMTCISGAEILKGRHKILKQANQMHM</sequence>
<name>A0A0E0JFP7_ORYPU</name>
<evidence type="ECO:0000313" key="1">
    <source>
        <dbReference type="EnsemblPlants" id="OPUNC01G07350.1"/>
    </source>
</evidence>
<dbReference type="AlphaFoldDB" id="A0A0E0JFP7"/>
<reference evidence="1" key="1">
    <citation type="submission" date="2015-04" db="UniProtKB">
        <authorList>
            <consortium name="EnsemblPlants"/>
        </authorList>
    </citation>
    <scope>IDENTIFICATION</scope>
</reference>
<accession>A0A0E0JFP7</accession>
<reference evidence="1" key="2">
    <citation type="submission" date="2018-05" db="EMBL/GenBank/DDBJ databases">
        <title>OpunRS2 (Oryza punctata Reference Sequence Version 2).</title>
        <authorList>
            <person name="Zhang J."/>
            <person name="Kudrna D."/>
            <person name="Lee S."/>
            <person name="Talag J."/>
            <person name="Welchert J."/>
            <person name="Wing R.A."/>
        </authorList>
    </citation>
    <scope>NUCLEOTIDE SEQUENCE [LARGE SCALE GENOMIC DNA]</scope>
</reference>
<dbReference type="HOGENOM" id="CLU_2281997_0_0_1"/>
<dbReference type="Proteomes" id="UP000026962">
    <property type="component" value="Chromosome 1"/>
</dbReference>
<proteinExistence type="predicted"/>
<organism evidence="1">
    <name type="scientific">Oryza punctata</name>
    <name type="common">Red rice</name>
    <dbReference type="NCBI Taxonomy" id="4537"/>
    <lineage>
        <taxon>Eukaryota</taxon>
        <taxon>Viridiplantae</taxon>
        <taxon>Streptophyta</taxon>
        <taxon>Embryophyta</taxon>
        <taxon>Tracheophyta</taxon>
        <taxon>Spermatophyta</taxon>
        <taxon>Magnoliopsida</taxon>
        <taxon>Liliopsida</taxon>
        <taxon>Poales</taxon>
        <taxon>Poaceae</taxon>
        <taxon>BOP clade</taxon>
        <taxon>Oryzoideae</taxon>
        <taxon>Oryzeae</taxon>
        <taxon>Oryzinae</taxon>
        <taxon>Oryza</taxon>
    </lineage>
</organism>